<proteinExistence type="predicted"/>
<protein>
    <submittedName>
        <fullName evidence="2">Uncharacterized protein DUF1127</fullName>
    </submittedName>
</protein>
<evidence type="ECO:0000313" key="2">
    <source>
        <dbReference type="EMBL" id="RLJ59147.1"/>
    </source>
</evidence>
<name>A0A497WTU8_9RHOB</name>
<organism evidence="2 3">
    <name type="scientific">Litoreibacter meonggei</name>
    <dbReference type="NCBI Taxonomy" id="1049199"/>
    <lineage>
        <taxon>Bacteria</taxon>
        <taxon>Pseudomonadati</taxon>
        <taxon>Pseudomonadota</taxon>
        <taxon>Alphaproteobacteria</taxon>
        <taxon>Rhodobacterales</taxon>
        <taxon>Roseobacteraceae</taxon>
        <taxon>Litoreibacter</taxon>
    </lineage>
</organism>
<feature type="domain" description="YjiS-like" evidence="1">
    <location>
        <begin position="25"/>
        <end position="52"/>
    </location>
</feature>
<dbReference type="InterPro" id="IPR009506">
    <property type="entry name" value="YjiS-like"/>
</dbReference>
<evidence type="ECO:0000259" key="1">
    <source>
        <dbReference type="Pfam" id="PF06568"/>
    </source>
</evidence>
<gene>
    <name evidence="2" type="ORF">BCF46_1291</name>
</gene>
<comment type="caution">
    <text evidence="2">The sequence shown here is derived from an EMBL/GenBank/DDBJ whole genome shotgun (WGS) entry which is preliminary data.</text>
</comment>
<dbReference type="AlphaFoldDB" id="A0A497WTU8"/>
<sequence length="67" mass="7527">MTDCTSSAALTRPADRKTGLLGYLDLYRQRRALAALDDTRLADIGLSRQEAEAEASRPVWDAPEYWK</sequence>
<keyword evidence="3" id="KW-1185">Reference proteome</keyword>
<dbReference type="EMBL" id="RCCE01000002">
    <property type="protein sequence ID" value="RLJ59147.1"/>
    <property type="molecule type" value="Genomic_DNA"/>
</dbReference>
<accession>A0A497WTU8</accession>
<dbReference type="RefSeq" id="WP_121022871.1">
    <property type="nucleotide sequence ID" value="NZ_RCCE01000002.1"/>
</dbReference>
<dbReference type="Proteomes" id="UP000269157">
    <property type="component" value="Unassembled WGS sequence"/>
</dbReference>
<evidence type="ECO:0000313" key="3">
    <source>
        <dbReference type="Proteomes" id="UP000269157"/>
    </source>
</evidence>
<dbReference type="Pfam" id="PF06568">
    <property type="entry name" value="YjiS-like"/>
    <property type="match status" value="1"/>
</dbReference>
<reference evidence="2 3" key="1">
    <citation type="submission" date="2018-10" db="EMBL/GenBank/DDBJ databases">
        <title>Genomic Encyclopedia of Archaeal and Bacterial Type Strains, Phase II (KMG-II): from individual species to whole genera.</title>
        <authorList>
            <person name="Goeker M."/>
        </authorList>
    </citation>
    <scope>NUCLEOTIDE SEQUENCE [LARGE SCALE GENOMIC DNA]</scope>
    <source>
        <strain evidence="2 3">DSM 29466</strain>
    </source>
</reference>